<dbReference type="RefSeq" id="WP_101767781.1">
    <property type="nucleotide sequence ID" value="NZ_BPPU01000002.1"/>
</dbReference>
<organism evidence="16 17">
    <name type="scientific">Photobacterium carnosum</name>
    <dbReference type="NCBI Taxonomy" id="2023717"/>
    <lineage>
        <taxon>Bacteria</taxon>
        <taxon>Pseudomonadati</taxon>
        <taxon>Pseudomonadota</taxon>
        <taxon>Gammaproteobacteria</taxon>
        <taxon>Vibrionales</taxon>
        <taxon>Vibrionaceae</taxon>
        <taxon>Photobacterium</taxon>
    </lineage>
</organism>
<evidence type="ECO:0000256" key="13">
    <source>
        <dbReference type="PIRSR" id="PIRSR602081-2"/>
    </source>
</evidence>
<feature type="site" description="Electron transfer via tryptophanyl radical" evidence="13">
    <location>
        <position position="384"/>
    </location>
</feature>
<evidence type="ECO:0000256" key="4">
    <source>
        <dbReference type="ARBA" id="ARBA00014046"/>
    </source>
</evidence>
<evidence type="ECO:0000256" key="5">
    <source>
        <dbReference type="ARBA" id="ARBA00022630"/>
    </source>
</evidence>
<dbReference type="SUPFAM" id="SSF48173">
    <property type="entry name" value="Cryptochrome/photolyase FAD-binding domain"/>
    <property type="match status" value="1"/>
</dbReference>
<evidence type="ECO:0000256" key="9">
    <source>
        <dbReference type="ARBA" id="ARBA00033999"/>
    </source>
</evidence>
<keyword evidence="7 14" id="KW-0157">Chromophore</keyword>
<comment type="cofactor">
    <cofactor evidence="1">
        <name>(6R)-5,10-methylene-5,6,7,8-tetrahydrofolate</name>
        <dbReference type="ChEBI" id="CHEBI:15636"/>
    </cofactor>
</comment>
<feature type="binding site" evidence="12">
    <location>
        <begin position="299"/>
        <end position="306"/>
    </location>
    <ligand>
        <name>FAD</name>
        <dbReference type="ChEBI" id="CHEBI:57692"/>
    </ligand>
</feature>
<dbReference type="PANTHER" id="PTHR11455">
    <property type="entry name" value="CRYPTOCHROME"/>
    <property type="match status" value="1"/>
</dbReference>
<evidence type="ECO:0000259" key="15">
    <source>
        <dbReference type="PROSITE" id="PS51645"/>
    </source>
</evidence>
<dbReference type="EC" id="4.1.99.3" evidence="3"/>
<keyword evidence="17" id="KW-1185">Reference proteome</keyword>
<evidence type="ECO:0000256" key="1">
    <source>
        <dbReference type="ARBA" id="ARBA00001932"/>
    </source>
</evidence>
<dbReference type="Gene3D" id="1.25.40.80">
    <property type="match status" value="1"/>
</dbReference>
<dbReference type="FunFam" id="1.10.579.10:FF:000003">
    <property type="entry name" value="Deoxyribodipyrimidine photo-lyase"/>
    <property type="match status" value="1"/>
</dbReference>
<evidence type="ECO:0000256" key="14">
    <source>
        <dbReference type="RuleBase" id="RU004182"/>
    </source>
</evidence>
<dbReference type="InterPro" id="IPR036155">
    <property type="entry name" value="Crypto/Photolyase_N_sf"/>
</dbReference>
<dbReference type="Gene3D" id="3.40.50.620">
    <property type="entry name" value="HUPs"/>
    <property type="match status" value="1"/>
</dbReference>
<keyword evidence="5 12" id="KW-0285">Flavoprotein</keyword>
<feature type="binding site" evidence="12">
    <location>
        <begin position="256"/>
        <end position="260"/>
    </location>
    <ligand>
        <name>FAD</name>
        <dbReference type="ChEBI" id="CHEBI:57692"/>
    </ligand>
</feature>
<comment type="similarity">
    <text evidence="2">Belongs to the DNA photolyase class-1 family.</text>
</comment>
<dbReference type="GO" id="GO:0071949">
    <property type="term" value="F:FAD binding"/>
    <property type="evidence" value="ECO:0007669"/>
    <property type="project" value="TreeGrafter"/>
</dbReference>
<evidence type="ECO:0000313" key="16">
    <source>
        <dbReference type="EMBL" id="PLC59115.1"/>
    </source>
</evidence>
<dbReference type="InterPro" id="IPR002081">
    <property type="entry name" value="Cryptochrome/DNA_photolyase_1"/>
</dbReference>
<dbReference type="InterPro" id="IPR018394">
    <property type="entry name" value="DNA_photolyase_1_CS_C"/>
</dbReference>
<proteinExistence type="inferred from homology"/>
<evidence type="ECO:0000256" key="2">
    <source>
        <dbReference type="ARBA" id="ARBA00005862"/>
    </source>
</evidence>
<dbReference type="InterPro" id="IPR006050">
    <property type="entry name" value="DNA_photolyase_N"/>
</dbReference>
<comment type="catalytic activity">
    <reaction evidence="9">
        <text>cyclobutadipyrimidine (in DNA) = 2 pyrimidine residues (in DNA).</text>
        <dbReference type="EC" id="4.1.99.3"/>
    </reaction>
</comment>
<dbReference type="PANTHER" id="PTHR11455:SF9">
    <property type="entry name" value="CRYPTOCHROME CIRCADIAN CLOCK 5 ISOFORM X1"/>
    <property type="match status" value="1"/>
</dbReference>
<dbReference type="PROSITE" id="PS00394">
    <property type="entry name" value="DNA_PHOTOLYASES_1_1"/>
    <property type="match status" value="1"/>
</dbReference>
<dbReference type="Pfam" id="PF00875">
    <property type="entry name" value="DNA_photolyase"/>
    <property type="match status" value="1"/>
</dbReference>
<dbReference type="InterPro" id="IPR005101">
    <property type="entry name" value="Cryptochr/Photolyase_FAD-bd"/>
</dbReference>
<evidence type="ECO:0000256" key="7">
    <source>
        <dbReference type="ARBA" id="ARBA00022991"/>
    </source>
</evidence>
<name>A0A2N4UVU9_9GAMM</name>
<comment type="caution">
    <text evidence="16">The sequence shown here is derived from an EMBL/GenBank/DDBJ whole genome shotgun (WGS) entry which is preliminary data.</text>
</comment>
<evidence type="ECO:0000256" key="12">
    <source>
        <dbReference type="PIRSR" id="PIRSR602081-1"/>
    </source>
</evidence>
<evidence type="ECO:0000256" key="10">
    <source>
        <dbReference type="ARBA" id="ARBA00059220"/>
    </source>
</evidence>
<dbReference type="GO" id="GO:0003904">
    <property type="term" value="F:deoxyribodipyrimidine photo-lyase activity"/>
    <property type="evidence" value="ECO:0007669"/>
    <property type="project" value="UniProtKB-EC"/>
</dbReference>
<keyword evidence="16" id="KW-0456">Lyase</keyword>
<dbReference type="AlphaFoldDB" id="A0A2N4UVU9"/>
<dbReference type="GO" id="GO:0003677">
    <property type="term" value="F:DNA binding"/>
    <property type="evidence" value="ECO:0007669"/>
    <property type="project" value="TreeGrafter"/>
</dbReference>
<feature type="domain" description="Photolyase/cryptochrome alpha/beta" evidence="15">
    <location>
        <begin position="14"/>
        <end position="147"/>
    </location>
</feature>
<evidence type="ECO:0000256" key="3">
    <source>
        <dbReference type="ARBA" id="ARBA00013149"/>
    </source>
</evidence>
<dbReference type="NCBIfam" id="NF007955">
    <property type="entry name" value="PRK10674.1"/>
    <property type="match status" value="1"/>
</dbReference>
<dbReference type="SUPFAM" id="SSF52425">
    <property type="entry name" value="Cryptochrome/photolyase, N-terminal domain"/>
    <property type="match status" value="1"/>
</dbReference>
<feature type="site" description="Electron transfer via tryptophanyl radical" evidence="13">
    <location>
        <position position="407"/>
    </location>
</feature>
<keyword evidence="6 12" id="KW-0274">FAD</keyword>
<sequence length="500" mass="57559">MNIEPQLSTTTTVDHVLVWLRADLRVSDNTALNRAIASGLPVIAAYIATPMQWYQHYVSGRQIDLIERRLHVIKQQLHDISIPLLILEGDDFSVATDIIINVCQQYQISAVYCNRQHAWNEKQRDRAVEQALLAQDKQWHCSDDFCALPPGSVVTKQQQMYKVFTPYRNAWLTQFLMHNYQPVTNSDTVTPSAQCADLLAGNIDASCNIQTFNYTKQDSVLWPVDEGAIQQRLQMFCETKAEYYQQQRDFPAIDGTSCLSPYLAIGALSARQCLSALLQTLPQCVEINKDNGAFVWLSEVVWREFYNHLLDSDERLSKNQSFQLYTDNVRWLENSVHVHAWQQGQTGFPLVDAAMRQLATTGWMHNRLRMITASFLTKDMLCDWRIGEQWFMQQLIDGELASNNGGWQWAASTGTDAQPYFRVFNPTTQSERFDPNGEFIRQWLPELKSVPDKYIHAPSLWSGFGSVNYPLPIVDHKQMRLLAIERYKQAKTEYDNQREA</sequence>
<comment type="function">
    <text evidence="10">Involved in repair of UV radiation-induced DNA damage. Catalyzes the light-dependent monomerization (300-600 nm) of cyclobutyl pyrimidine dimers (in cis-syn configuration), which are formed between adjacent bases on the same DNA strand upon exposure to ultraviolet radiation.</text>
</comment>
<dbReference type="EMBL" id="NPIB01000003">
    <property type="protein sequence ID" value="PLC59115.1"/>
    <property type="molecule type" value="Genomic_DNA"/>
</dbReference>
<evidence type="ECO:0000313" key="17">
    <source>
        <dbReference type="Proteomes" id="UP000234420"/>
    </source>
</evidence>
<feature type="binding site" evidence="12">
    <location>
        <position position="244"/>
    </location>
    <ligand>
        <name>FAD</name>
        <dbReference type="ChEBI" id="CHEBI:57692"/>
    </ligand>
</feature>
<feature type="binding site" evidence="12">
    <location>
        <position position="296"/>
    </location>
    <ligand>
        <name>FAD</name>
        <dbReference type="ChEBI" id="CHEBI:57692"/>
    </ligand>
</feature>
<dbReference type="InterPro" id="IPR014729">
    <property type="entry name" value="Rossmann-like_a/b/a_fold"/>
</dbReference>
<dbReference type="PRINTS" id="PR00147">
    <property type="entry name" value="DNAPHOTLYASE"/>
</dbReference>
<comment type="cofactor">
    <cofactor evidence="12">
        <name>FAD</name>
        <dbReference type="ChEBI" id="CHEBI:57692"/>
    </cofactor>
    <text evidence="12">Binds 1 FAD per subunit.</text>
</comment>
<comment type="similarity">
    <text evidence="14">Belongs to the DNA photolyase family.</text>
</comment>
<dbReference type="Pfam" id="PF03441">
    <property type="entry name" value="FAD_binding_7"/>
    <property type="match status" value="1"/>
</dbReference>
<dbReference type="Gene3D" id="1.10.579.10">
    <property type="entry name" value="DNA Cyclobutane Dipyrimidine Photolyase, subunit A, domain 3"/>
    <property type="match status" value="1"/>
</dbReference>
<reference evidence="16 17" key="1">
    <citation type="journal article" date="2018" name="Syst. Appl. Microbiol.">
        <title>Photobacterium carnosum sp. nov., isolated from spoiled modified atmosphere packaged poultry meat.</title>
        <authorList>
            <person name="Hilgarth M."/>
            <person name="Fuertes S."/>
            <person name="Ehrmann M."/>
            <person name="Vogel R.F."/>
        </authorList>
    </citation>
    <scope>NUCLEOTIDE SEQUENCE [LARGE SCALE GENOMIC DNA]</scope>
    <source>
        <strain evidence="16 17">TMW 2.2021</strain>
    </source>
</reference>
<dbReference type="InterPro" id="IPR036134">
    <property type="entry name" value="Crypto/Photolyase_FAD-like_sf"/>
</dbReference>
<feature type="site" description="Electron transfer via tryptophanyl radical" evidence="13">
    <location>
        <position position="331"/>
    </location>
</feature>
<gene>
    <name evidence="16" type="ORF">CIK00_04810</name>
</gene>
<dbReference type="GO" id="GO:0009416">
    <property type="term" value="P:response to light stimulus"/>
    <property type="evidence" value="ECO:0007669"/>
    <property type="project" value="TreeGrafter"/>
</dbReference>
<dbReference type="PROSITE" id="PS51645">
    <property type="entry name" value="PHR_CRY_ALPHA_BETA"/>
    <property type="match status" value="1"/>
</dbReference>
<protein>
    <recommendedName>
        <fullName evidence="4">Deoxyribodipyrimidine photo-lyase</fullName>
        <ecNumber evidence="3">4.1.99.3</ecNumber>
    </recommendedName>
    <alternativeName>
        <fullName evidence="8">DNA photolyase</fullName>
    </alternativeName>
    <alternativeName>
        <fullName evidence="11">Photoreactivating enzyme</fullName>
    </alternativeName>
</protein>
<evidence type="ECO:0000256" key="6">
    <source>
        <dbReference type="ARBA" id="ARBA00022827"/>
    </source>
</evidence>
<accession>A0A2N4UVU9</accession>
<dbReference type="Proteomes" id="UP000234420">
    <property type="component" value="Unassembled WGS sequence"/>
</dbReference>
<dbReference type="GO" id="GO:0000719">
    <property type="term" value="P:photoreactive repair"/>
    <property type="evidence" value="ECO:0007669"/>
    <property type="project" value="UniProtKB-ARBA"/>
</dbReference>
<evidence type="ECO:0000256" key="11">
    <source>
        <dbReference type="ARBA" id="ARBA00083107"/>
    </source>
</evidence>
<evidence type="ECO:0000256" key="8">
    <source>
        <dbReference type="ARBA" id="ARBA00031671"/>
    </source>
</evidence>